<evidence type="ECO:0000256" key="2">
    <source>
        <dbReference type="SAM" id="SignalP"/>
    </source>
</evidence>
<dbReference type="SUPFAM" id="SSF53474">
    <property type="entry name" value="alpha/beta-Hydrolases"/>
    <property type="match status" value="1"/>
</dbReference>
<dbReference type="PANTHER" id="PTHR47751">
    <property type="entry name" value="SUPERFAMILY HYDROLASE, PUTATIVE (AFU_ORTHOLOGUE AFUA_2G16580)-RELATED"/>
    <property type="match status" value="1"/>
</dbReference>
<dbReference type="Gene3D" id="3.40.50.1820">
    <property type="entry name" value="alpha/beta hydrolase"/>
    <property type="match status" value="1"/>
</dbReference>
<dbReference type="RefSeq" id="WP_115812160.1">
    <property type="nucleotide sequence ID" value="NZ_QUNI01000004.1"/>
</dbReference>
<evidence type="ECO:0000313" key="5">
    <source>
        <dbReference type="Proteomes" id="UP000257136"/>
    </source>
</evidence>
<organism evidence="4 5">
    <name type="scientific">Flavobacterium aquicola</name>
    <dbReference type="NCBI Taxonomy" id="1682742"/>
    <lineage>
        <taxon>Bacteria</taxon>
        <taxon>Pseudomonadati</taxon>
        <taxon>Bacteroidota</taxon>
        <taxon>Flavobacteriia</taxon>
        <taxon>Flavobacteriales</taxon>
        <taxon>Flavobacteriaceae</taxon>
        <taxon>Flavobacterium</taxon>
    </lineage>
</organism>
<proteinExistence type="predicted"/>
<dbReference type="Pfam" id="PF01738">
    <property type="entry name" value="DLH"/>
    <property type="match status" value="1"/>
</dbReference>
<dbReference type="GO" id="GO:0016787">
    <property type="term" value="F:hydrolase activity"/>
    <property type="evidence" value="ECO:0007669"/>
    <property type="project" value="InterPro"/>
</dbReference>
<reference evidence="4 5" key="1">
    <citation type="submission" date="2018-08" db="EMBL/GenBank/DDBJ databases">
        <title>Genomic Encyclopedia of Archaeal and Bacterial Type Strains, Phase II (KMG-II): from individual species to whole genera.</title>
        <authorList>
            <person name="Goeker M."/>
        </authorList>
    </citation>
    <scope>NUCLEOTIDE SEQUENCE [LARGE SCALE GENOMIC DNA]</scope>
    <source>
        <strain evidence="4 5">DSM 100880</strain>
    </source>
</reference>
<feature type="signal peptide" evidence="2">
    <location>
        <begin position="1"/>
        <end position="21"/>
    </location>
</feature>
<protein>
    <recommendedName>
        <fullName evidence="3">Dienelactone hydrolase domain-containing protein</fullName>
    </recommendedName>
</protein>
<comment type="caution">
    <text evidence="4">The sequence shown here is derived from an EMBL/GenBank/DDBJ whole genome shotgun (WGS) entry which is preliminary data.</text>
</comment>
<dbReference type="InterPro" id="IPR029058">
    <property type="entry name" value="AB_hydrolase_fold"/>
</dbReference>
<name>A0A3E0EMS0_9FLAO</name>
<dbReference type="Gene3D" id="1.10.10.800">
    <property type="match status" value="1"/>
</dbReference>
<feature type="chain" id="PRO_5017795616" description="Dienelactone hydrolase domain-containing protein" evidence="2">
    <location>
        <begin position="22"/>
        <end position="368"/>
    </location>
</feature>
<feature type="compositionally biased region" description="Basic and acidic residues" evidence="1">
    <location>
        <begin position="36"/>
        <end position="45"/>
    </location>
</feature>
<feature type="region of interest" description="Disordered" evidence="1">
    <location>
        <begin position="23"/>
        <end position="45"/>
    </location>
</feature>
<dbReference type="PROSITE" id="PS51257">
    <property type="entry name" value="PROKAR_LIPOPROTEIN"/>
    <property type="match status" value="1"/>
</dbReference>
<evidence type="ECO:0000259" key="3">
    <source>
        <dbReference type="Pfam" id="PF01738"/>
    </source>
</evidence>
<gene>
    <name evidence="4" type="ORF">C8P67_10496</name>
</gene>
<evidence type="ECO:0000313" key="4">
    <source>
        <dbReference type="EMBL" id="REG99478.1"/>
    </source>
</evidence>
<dbReference type="InterPro" id="IPR051411">
    <property type="entry name" value="Polyketide_trans_af380"/>
</dbReference>
<accession>A0A3E0EMS0</accession>
<dbReference type="AlphaFoldDB" id="A0A3E0EMS0"/>
<dbReference type="EMBL" id="QUNI01000004">
    <property type="protein sequence ID" value="REG99478.1"/>
    <property type="molecule type" value="Genomic_DNA"/>
</dbReference>
<evidence type="ECO:0000256" key="1">
    <source>
        <dbReference type="SAM" id="MobiDB-lite"/>
    </source>
</evidence>
<sequence length="368" mass="41498">MKKTHLLVLMLLIAISACTQKKENTSDTARQAGEADQEKGGEEMKEISPADYTTFKVSDSVAMYGVSFKNQYKMNIVGHLFIRKDLDQKQKHRAIIVGHPMGAVKEQAADVYASKMAEKGFITLAVDLAFWGESEGEPRNAVSPDMYSETFSAAVDFLGTRPFIDRNNIGIIGICGSGSFAISAAKVDPRLKAVATVSMYDMGSVTRNGLKKSQSLTQRKEMLVTAAEQRYQEYTTGEQIWINYLPKELSADTDSIRREFFDFYRTPRGIHIPKGRTLEQTLNRTLSGETKFVNFYPFNDIETISPRPLLFITGDHAHSREFSEDAYKRAAQPKELLIVPNAGHVDLYDRVELIPFDRLEKFFAQYLK</sequence>
<dbReference type="OrthoDB" id="9805123at2"/>
<keyword evidence="5" id="KW-1185">Reference proteome</keyword>
<dbReference type="Proteomes" id="UP000257136">
    <property type="component" value="Unassembled WGS sequence"/>
</dbReference>
<dbReference type="InterPro" id="IPR002925">
    <property type="entry name" value="Dienelactn_hydro"/>
</dbReference>
<dbReference type="PANTHER" id="PTHR47751:SF1">
    <property type="entry name" value="SUPERFAMILY HYDROLASE, PUTATIVE (AFU_ORTHOLOGUE AFUA_2G16580)-RELATED"/>
    <property type="match status" value="1"/>
</dbReference>
<keyword evidence="2" id="KW-0732">Signal</keyword>
<feature type="domain" description="Dienelactone hydrolase" evidence="3">
    <location>
        <begin position="88"/>
        <end position="201"/>
    </location>
</feature>